<organism evidence="9 10">
    <name type="scientific">Haematospirillum jordaniae</name>
    <dbReference type="NCBI Taxonomy" id="1549855"/>
    <lineage>
        <taxon>Bacteria</taxon>
        <taxon>Pseudomonadati</taxon>
        <taxon>Pseudomonadota</taxon>
        <taxon>Alphaproteobacteria</taxon>
        <taxon>Rhodospirillales</taxon>
        <taxon>Novispirillaceae</taxon>
        <taxon>Haematospirillum</taxon>
    </lineage>
</organism>
<evidence type="ECO:0000313" key="9">
    <source>
        <dbReference type="EMBL" id="AMW34700.1"/>
    </source>
</evidence>
<keyword evidence="7" id="KW-0963">Cytoplasm</keyword>
<evidence type="ECO:0000256" key="8">
    <source>
        <dbReference type="RuleBase" id="RU000612"/>
    </source>
</evidence>
<evidence type="ECO:0000256" key="3">
    <source>
        <dbReference type="ARBA" id="ARBA00022432"/>
    </source>
</evidence>
<dbReference type="GO" id="GO:0097367">
    <property type="term" value="F:carbohydrate derivative binding"/>
    <property type="evidence" value="ECO:0007669"/>
    <property type="project" value="InterPro"/>
</dbReference>
<dbReference type="NCBIfam" id="NF001211">
    <property type="entry name" value="PRK00179.1"/>
    <property type="match status" value="1"/>
</dbReference>
<sequence length="548" mass="60696">MSVLLQTVSRDALGAHAASWADLHLRSLFETDPDRAARYSLELDGLFLDYSRNYITDQTLALLFDLARERRLEPVRDQMFDGVAINRTENRPVLHTALRNRASVPVLVEGQDVMPDVNRVLARMKTFVGAVRDGIWRGATGLPVETVVNIGIGGSDLGPRMVTRALSPWQRDDLSVHFVSNIDATDLMGVLKDCRPETTLFVVASKTFTTEETLTNAHTARAWLVSVLGEAAVDRHFVAVSTNTEAVRAFGINPANMFGFWDWVGGRYSLWSAIGLPVALAVGFDRFEQLLDGAAAMDTHFRTAPLERNMPVILGLLGVWYTSWFGAPAHAVLPYDQYLEHLPSYLQQLDMESNGKTVTLEGMPVGGHTGPIVFGQAGTNGQHSFYQLLHQGSWLIPCDFIAAATSHNAVGDHHLRLLSNFFAQPEALMRGKTEEEVRTELRDSGLSASVVDSLAPHRVFSGNRPSNSILLRSLDPRTLGMLIALYEHKVFVQGVMWQVNSFDQWGVELGKQLARAIMPELVGQERVDSHDASTNALINRYKAWRVPS</sequence>
<dbReference type="GO" id="GO:0004347">
    <property type="term" value="F:glucose-6-phosphate isomerase activity"/>
    <property type="evidence" value="ECO:0007669"/>
    <property type="project" value="UniProtKB-UniRule"/>
</dbReference>
<dbReference type="EMBL" id="CP014525">
    <property type="protein sequence ID" value="AMW34700.1"/>
    <property type="molecule type" value="Genomic_DNA"/>
</dbReference>
<dbReference type="GO" id="GO:0051156">
    <property type="term" value="P:glucose 6-phosphate metabolic process"/>
    <property type="evidence" value="ECO:0007669"/>
    <property type="project" value="TreeGrafter"/>
</dbReference>
<gene>
    <name evidence="7 9" type="primary">pgi</name>
    <name evidence="9" type="ORF">AY555_05360</name>
</gene>
<dbReference type="UniPathway" id="UPA00138"/>
<dbReference type="PROSITE" id="PS00174">
    <property type="entry name" value="P_GLUCOSE_ISOMERASE_2"/>
    <property type="match status" value="1"/>
</dbReference>
<evidence type="ECO:0000256" key="4">
    <source>
        <dbReference type="ARBA" id="ARBA00023152"/>
    </source>
</evidence>
<dbReference type="EC" id="5.3.1.9" evidence="7"/>
<feature type="active site" evidence="7">
    <location>
        <position position="511"/>
    </location>
</feature>
<keyword evidence="10" id="KW-1185">Reference proteome</keyword>
<dbReference type="InterPro" id="IPR035476">
    <property type="entry name" value="SIS_PGI_1"/>
</dbReference>
<dbReference type="Pfam" id="PF00342">
    <property type="entry name" value="PGI"/>
    <property type="match status" value="1"/>
</dbReference>
<comment type="function">
    <text evidence="7">Catalyzes the reversible isomerization of glucose-6-phosphate to fructose-6-phosphate.</text>
</comment>
<dbReference type="FunFam" id="3.40.50.10490:FF:000004">
    <property type="entry name" value="Glucose-6-phosphate isomerase"/>
    <property type="match status" value="1"/>
</dbReference>
<dbReference type="InterPro" id="IPR023096">
    <property type="entry name" value="G6P_Isomerase_C"/>
</dbReference>
<dbReference type="PANTHER" id="PTHR11469">
    <property type="entry name" value="GLUCOSE-6-PHOSPHATE ISOMERASE"/>
    <property type="match status" value="1"/>
</dbReference>
<proteinExistence type="inferred from homology"/>
<dbReference type="OrthoDB" id="140919at2"/>
<dbReference type="PROSITE" id="PS51463">
    <property type="entry name" value="P_GLUCOSE_ISOMERASE_3"/>
    <property type="match status" value="1"/>
</dbReference>
<dbReference type="HAMAP" id="MF_00473">
    <property type="entry name" value="G6P_isomerase"/>
    <property type="match status" value="1"/>
</dbReference>
<dbReference type="AlphaFoldDB" id="A0A143DDT1"/>
<evidence type="ECO:0000256" key="6">
    <source>
        <dbReference type="ARBA" id="ARBA00029321"/>
    </source>
</evidence>
<evidence type="ECO:0000256" key="1">
    <source>
        <dbReference type="ARBA" id="ARBA00004926"/>
    </source>
</evidence>
<protein>
    <recommendedName>
        <fullName evidence="7">Glucose-6-phosphate isomerase</fullName>
        <shortName evidence="7">GPI</shortName>
        <ecNumber evidence="7">5.3.1.9</ecNumber>
    </recommendedName>
    <alternativeName>
        <fullName evidence="7">Phosphoglucose isomerase</fullName>
        <shortName evidence="7">PGI</shortName>
    </alternativeName>
    <alternativeName>
        <fullName evidence="7">Phosphohexose isomerase</fullName>
        <shortName evidence="7">PHI</shortName>
    </alternativeName>
</protein>
<dbReference type="UniPathway" id="UPA00109">
    <property type="reaction ID" value="UER00181"/>
</dbReference>
<dbReference type="FunFam" id="1.10.1390.10:FF:000001">
    <property type="entry name" value="Glucose-6-phosphate isomerase"/>
    <property type="match status" value="1"/>
</dbReference>
<dbReference type="STRING" id="1549855.AY555_05360"/>
<keyword evidence="5 7" id="KW-0413">Isomerase</keyword>
<accession>A0A143DDT1</accession>
<dbReference type="KEGG" id="hjo:AY555_05360"/>
<evidence type="ECO:0000256" key="2">
    <source>
        <dbReference type="ARBA" id="ARBA00006604"/>
    </source>
</evidence>
<comment type="subcellular location">
    <subcellularLocation>
        <location evidence="7">Cytoplasm</location>
    </subcellularLocation>
</comment>
<dbReference type="CDD" id="cd05015">
    <property type="entry name" value="SIS_PGI_1"/>
    <property type="match status" value="1"/>
</dbReference>
<keyword evidence="4 7" id="KW-0324">Glycolysis</keyword>
<dbReference type="PROSITE" id="PS00765">
    <property type="entry name" value="P_GLUCOSE_ISOMERASE_1"/>
    <property type="match status" value="1"/>
</dbReference>
<dbReference type="PRINTS" id="PR00662">
    <property type="entry name" value="G6PISOMERASE"/>
</dbReference>
<dbReference type="GO" id="GO:0005829">
    <property type="term" value="C:cytosol"/>
    <property type="evidence" value="ECO:0007669"/>
    <property type="project" value="TreeGrafter"/>
</dbReference>
<dbReference type="GeneID" id="53316580"/>
<dbReference type="SUPFAM" id="SSF53697">
    <property type="entry name" value="SIS domain"/>
    <property type="match status" value="1"/>
</dbReference>
<dbReference type="InterPro" id="IPR035482">
    <property type="entry name" value="SIS_PGI_2"/>
</dbReference>
<dbReference type="Proteomes" id="UP000076066">
    <property type="component" value="Chromosome"/>
</dbReference>
<comment type="similarity">
    <text evidence="2 7 8">Belongs to the GPI family.</text>
</comment>
<dbReference type="RefSeq" id="WP_066134393.1">
    <property type="nucleotide sequence ID" value="NZ_CP014525.1"/>
</dbReference>
<dbReference type="InterPro" id="IPR046348">
    <property type="entry name" value="SIS_dom_sf"/>
</dbReference>
<evidence type="ECO:0000256" key="7">
    <source>
        <dbReference type="HAMAP-Rule" id="MF_00473"/>
    </source>
</evidence>
<dbReference type="InterPro" id="IPR001672">
    <property type="entry name" value="G6P_Isomerase"/>
</dbReference>
<dbReference type="InterPro" id="IPR018189">
    <property type="entry name" value="Phosphoglucose_isomerase_CS"/>
</dbReference>
<comment type="catalytic activity">
    <reaction evidence="6 7 8">
        <text>alpha-D-glucose 6-phosphate = beta-D-fructose 6-phosphate</text>
        <dbReference type="Rhea" id="RHEA:11816"/>
        <dbReference type="ChEBI" id="CHEBI:57634"/>
        <dbReference type="ChEBI" id="CHEBI:58225"/>
        <dbReference type="EC" id="5.3.1.9"/>
    </reaction>
</comment>
<evidence type="ECO:0000256" key="5">
    <source>
        <dbReference type="ARBA" id="ARBA00023235"/>
    </source>
</evidence>
<dbReference type="PANTHER" id="PTHR11469:SF1">
    <property type="entry name" value="GLUCOSE-6-PHOSPHATE ISOMERASE"/>
    <property type="match status" value="1"/>
</dbReference>
<dbReference type="GO" id="GO:0048029">
    <property type="term" value="F:monosaccharide binding"/>
    <property type="evidence" value="ECO:0007669"/>
    <property type="project" value="TreeGrafter"/>
</dbReference>
<feature type="active site" description="Proton donor" evidence="7">
    <location>
        <position position="352"/>
    </location>
</feature>
<dbReference type="GO" id="GO:0006096">
    <property type="term" value="P:glycolytic process"/>
    <property type="evidence" value="ECO:0007669"/>
    <property type="project" value="UniProtKB-UniRule"/>
</dbReference>
<keyword evidence="3 7" id="KW-0312">Gluconeogenesis</keyword>
<comment type="pathway">
    <text evidence="7">Carbohydrate biosynthesis; gluconeogenesis.</text>
</comment>
<dbReference type="Gene3D" id="3.40.50.10490">
    <property type="entry name" value="Glucose-6-phosphate isomerase like protein, domain 1"/>
    <property type="match status" value="2"/>
</dbReference>
<dbReference type="CDD" id="cd05016">
    <property type="entry name" value="SIS_PGI_2"/>
    <property type="match status" value="1"/>
</dbReference>
<evidence type="ECO:0000313" key="10">
    <source>
        <dbReference type="Proteomes" id="UP000076066"/>
    </source>
</evidence>
<name>A0A143DDT1_9PROT</name>
<comment type="pathway">
    <text evidence="1 7 8">Carbohydrate degradation; glycolysis; D-glyceraldehyde 3-phosphate and glycerone phosphate from D-glucose: step 2/4.</text>
</comment>
<reference evidence="9 10" key="1">
    <citation type="submission" date="2016-02" db="EMBL/GenBank/DDBJ databases">
        <title>Complete Genome of H5569, the type strain of the newly described species Haematospirillium jordaniae.</title>
        <authorList>
            <person name="Nicholson A.C."/>
            <person name="Humrighouse B.W."/>
            <person name="Loparov V."/>
            <person name="McQuiston J.R."/>
        </authorList>
    </citation>
    <scope>NUCLEOTIDE SEQUENCE [LARGE SCALE GENOMIC DNA]</scope>
    <source>
        <strain evidence="9 10">H5569</strain>
    </source>
</reference>
<feature type="active site" evidence="7">
    <location>
        <position position="383"/>
    </location>
</feature>
<dbReference type="Gene3D" id="1.10.1390.10">
    <property type="match status" value="1"/>
</dbReference>
<dbReference type="GO" id="GO:0006094">
    <property type="term" value="P:gluconeogenesis"/>
    <property type="evidence" value="ECO:0007669"/>
    <property type="project" value="UniProtKB-UniRule"/>
</dbReference>